<dbReference type="SUPFAM" id="SSF141371">
    <property type="entry name" value="PilZ domain-like"/>
    <property type="match status" value="1"/>
</dbReference>
<name>A0ABU0IY25_9CAUL</name>
<dbReference type="Pfam" id="PF07238">
    <property type="entry name" value="PilZ"/>
    <property type="match status" value="1"/>
</dbReference>
<organism evidence="2 3">
    <name type="scientific">Caulobacter ginsengisoli</name>
    <dbReference type="NCBI Taxonomy" id="400775"/>
    <lineage>
        <taxon>Bacteria</taxon>
        <taxon>Pseudomonadati</taxon>
        <taxon>Pseudomonadota</taxon>
        <taxon>Alphaproteobacteria</taxon>
        <taxon>Caulobacterales</taxon>
        <taxon>Caulobacteraceae</taxon>
        <taxon>Caulobacter</taxon>
    </lineage>
</organism>
<proteinExistence type="predicted"/>
<dbReference type="RefSeq" id="WP_307351521.1">
    <property type="nucleotide sequence ID" value="NZ_JAUSVS010000008.1"/>
</dbReference>
<evidence type="ECO:0000313" key="2">
    <source>
        <dbReference type="EMBL" id="MDQ0465857.1"/>
    </source>
</evidence>
<feature type="domain" description="PilZ" evidence="1">
    <location>
        <begin position="10"/>
        <end position="102"/>
    </location>
</feature>
<reference evidence="2 3" key="1">
    <citation type="submission" date="2023-07" db="EMBL/GenBank/DDBJ databases">
        <title>Genomic Encyclopedia of Type Strains, Phase IV (KMG-IV): sequencing the most valuable type-strain genomes for metagenomic binning, comparative biology and taxonomic classification.</title>
        <authorList>
            <person name="Goeker M."/>
        </authorList>
    </citation>
    <scope>NUCLEOTIDE SEQUENCE [LARGE SCALE GENOMIC DNA]</scope>
    <source>
        <strain evidence="2 3">DSM 18695</strain>
    </source>
</reference>
<sequence length="114" mass="12888">MVEPVQKSGERRRVPRQRALLSAKLASEDAAQTLDCVIRNISADGALIETKSPHLVPRELHLVQIKDGTAWDAEIIWRRGNLIGLALKDRHDLKTTTEKQLRALRAIWSHMVAH</sequence>
<gene>
    <name evidence="2" type="ORF">QO010_003649</name>
</gene>
<dbReference type="Gene3D" id="2.40.10.220">
    <property type="entry name" value="predicted glycosyltransferase like domains"/>
    <property type="match status" value="1"/>
</dbReference>
<keyword evidence="3" id="KW-1185">Reference proteome</keyword>
<dbReference type="EMBL" id="JAUSVS010000008">
    <property type="protein sequence ID" value="MDQ0465857.1"/>
    <property type="molecule type" value="Genomic_DNA"/>
</dbReference>
<evidence type="ECO:0000259" key="1">
    <source>
        <dbReference type="Pfam" id="PF07238"/>
    </source>
</evidence>
<comment type="caution">
    <text evidence="2">The sequence shown here is derived from an EMBL/GenBank/DDBJ whole genome shotgun (WGS) entry which is preliminary data.</text>
</comment>
<evidence type="ECO:0000313" key="3">
    <source>
        <dbReference type="Proteomes" id="UP001228905"/>
    </source>
</evidence>
<dbReference type="Proteomes" id="UP001228905">
    <property type="component" value="Unassembled WGS sequence"/>
</dbReference>
<accession>A0ABU0IY25</accession>
<dbReference type="InterPro" id="IPR009875">
    <property type="entry name" value="PilZ_domain"/>
</dbReference>
<protein>
    <recommendedName>
        <fullName evidence="1">PilZ domain-containing protein</fullName>
    </recommendedName>
</protein>